<feature type="site" description="Cleavage; by autolysis" evidence="6">
    <location>
        <begin position="184"/>
        <end position="185"/>
    </location>
</feature>
<feature type="active site" description="Nucleophile" evidence="6">
    <location>
        <position position="185"/>
    </location>
</feature>
<dbReference type="Pfam" id="PF01960">
    <property type="entry name" value="ArgJ"/>
    <property type="match status" value="1"/>
</dbReference>
<proteinExistence type="inferred from homology"/>
<evidence type="ECO:0000256" key="1">
    <source>
        <dbReference type="ARBA" id="ARBA00006774"/>
    </source>
</evidence>
<keyword evidence="6" id="KW-0055">Arginine biosynthesis</keyword>
<feature type="binding site" evidence="6">
    <location>
        <position position="185"/>
    </location>
    <ligand>
        <name>substrate</name>
    </ligand>
</feature>
<comment type="catalytic activity">
    <reaction evidence="6">
        <text>L-glutamate + acetyl-CoA = N-acetyl-L-glutamate + CoA + H(+)</text>
        <dbReference type="Rhea" id="RHEA:24292"/>
        <dbReference type="ChEBI" id="CHEBI:15378"/>
        <dbReference type="ChEBI" id="CHEBI:29985"/>
        <dbReference type="ChEBI" id="CHEBI:44337"/>
        <dbReference type="ChEBI" id="CHEBI:57287"/>
        <dbReference type="ChEBI" id="CHEBI:57288"/>
        <dbReference type="EC" id="2.3.1.1"/>
    </reaction>
</comment>
<dbReference type="Gene3D" id="3.60.70.12">
    <property type="entry name" value="L-amino peptidase D-ALA esterase/amidase"/>
    <property type="match status" value="1"/>
</dbReference>
<name>A0ABS9UQA5_9BACT</name>
<evidence type="ECO:0000256" key="2">
    <source>
        <dbReference type="ARBA" id="ARBA00011475"/>
    </source>
</evidence>
<dbReference type="EC" id="2.3.1.1" evidence="6"/>
<evidence type="ECO:0000256" key="4">
    <source>
        <dbReference type="ARBA" id="ARBA00022813"/>
    </source>
</evidence>
<dbReference type="CDD" id="cd02152">
    <property type="entry name" value="OAT"/>
    <property type="match status" value="1"/>
</dbReference>
<keyword evidence="6" id="KW-0028">Amino-acid biosynthesis</keyword>
<comment type="pathway">
    <text evidence="6">Amino-acid biosynthesis; L-arginine biosynthesis; L-ornithine and N-acetyl-L-glutamate from L-glutamate and N(2)-acetyl-L-ornithine (cyclic): step 1/1.</text>
</comment>
<comment type="pathway">
    <text evidence="6">Amino-acid biosynthesis; L-arginine biosynthesis; N(2)-acetyl-L-ornithine from L-glutamate: step 1/4.</text>
</comment>
<dbReference type="SUPFAM" id="SSF56266">
    <property type="entry name" value="DmpA/ArgJ-like"/>
    <property type="match status" value="1"/>
</dbReference>
<dbReference type="InterPro" id="IPR042195">
    <property type="entry name" value="ArgJ_beta_C"/>
</dbReference>
<keyword evidence="6" id="KW-0963">Cytoplasm</keyword>
<dbReference type="EC" id="2.3.1.35" evidence="6"/>
<dbReference type="GO" id="GO:0004358">
    <property type="term" value="F:L-glutamate N-acetyltransferase activity, acting on acetyl-L-ornithine as donor"/>
    <property type="evidence" value="ECO:0007669"/>
    <property type="project" value="UniProtKB-EC"/>
</dbReference>
<feature type="chain" id="PRO_5044913808" description="Arginine biosynthesis bifunctional protein ArgJ alpha chain" evidence="6">
    <location>
        <begin position="1"/>
        <end position="184"/>
    </location>
</feature>
<comment type="subcellular location">
    <subcellularLocation>
        <location evidence="6">Cytoplasm</location>
    </subcellularLocation>
</comment>
<dbReference type="PANTHER" id="PTHR23100:SF0">
    <property type="entry name" value="ARGININE BIOSYNTHESIS BIFUNCTIONAL PROTEIN ARGJ, MITOCHONDRIAL"/>
    <property type="match status" value="1"/>
</dbReference>
<feature type="chain" id="PRO_5044913807" description="Arginine biosynthesis bifunctional protein ArgJ beta chain" evidence="6">
    <location>
        <begin position="185"/>
        <end position="403"/>
    </location>
</feature>
<comment type="subunit">
    <text evidence="2 6">Heterotetramer of two alpha and two beta chains.</text>
</comment>
<comment type="catalytic activity">
    <reaction evidence="6">
        <text>N(2)-acetyl-L-ornithine + L-glutamate = N-acetyl-L-glutamate + L-ornithine</text>
        <dbReference type="Rhea" id="RHEA:15349"/>
        <dbReference type="ChEBI" id="CHEBI:29985"/>
        <dbReference type="ChEBI" id="CHEBI:44337"/>
        <dbReference type="ChEBI" id="CHEBI:46911"/>
        <dbReference type="ChEBI" id="CHEBI:57805"/>
        <dbReference type="EC" id="2.3.1.35"/>
    </reaction>
</comment>
<sequence>MIKNITNVRGIKCWGAHTGVKSMRRDLAIIYSEVPAAAAAVFTQNKVRAEPVEISEKNLINKQAQVIVCNAGNANACTGEQGRLGAEAMMKVTAELLNIPEDDVIIASTGLIGERFPTEDVVEGIRNNIHKLSDEPKAGSFVANAILTTDTFAKEGFVEFEHDGKEINMGGVAKGSGMIHPNMATMLNFIVTDLNIEKNLLDQALRYCVDRTFNMITVDGDTSTNDMVAIMANGMAENKIIFTETDPGYIIFRGKLLELMTHLAKLIVSDGEGASKFIEYKVTKARTEETARKLVRAISDSTLVKTAMFGRDPNWGRIIAACGNAGINFNYKKVNLFIGDSEHLIQVLEKGQPLPIDKNYIKKLLRESQIRIHLEVNNGREEGMGWGSDLTTDYVLFNSVYTT</sequence>
<organism evidence="7 8">
    <name type="scientific">Belliella calami</name>
    <dbReference type="NCBI Taxonomy" id="2923436"/>
    <lineage>
        <taxon>Bacteria</taxon>
        <taxon>Pseudomonadati</taxon>
        <taxon>Bacteroidota</taxon>
        <taxon>Cytophagia</taxon>
        <taxon>Cytophagales</taxon>
        <taxon>Cyclobacteriaceae</taxon>
        <taxon>Belliella</taxon>
    </lineage>
</organism>
<protein>
    <recommendedName>
        <fullName evidence="6">Arginine biosynthesis bifunctional protein ArgJ</fullName>
    </recommendedName>
    <domain>
        <recommendedName>
            <fullName evidence="6">Glutamate N-acetyltransferase</fullName>
            <ecNumber evidence="6">2.3.1.35</ecNumber>
        </recommendedName>
        <alternativeName>
            <fullName evidence="6">Ornithine acetyltransferase</fullName>
            <shortName evidence="6">OATase</shortName>
        </alternativeName>
        <alternativeName>
            <fullName evidence="6">Ornithine transacetylase</fullName>
        </alternativeName>
    </domain>
    <domain>
        <recommendedName>
            <fullName evidence="6">Amino-acid acetyltransferase</fullName>
            <ecNumber evidence="6">2.3.1.1</ecNumber>
        </recommendedName>
        <alternativeName>
            <fullName evidence="6">N-acetylglutamate synthase</fullName>
            <shortName evidence="6">AGSase</shortName>
        </alternativeName>
    </domain>
    <component>
        <recommendedName>
            <fullName evidence="6">Arginine biosynthesis bifunctional protein ArgJ alpha chain</fullName>
        </recommendedName>
    </component>
    <component>
        <recommendedName>
            <fullName evidence="6">Arginine biosynthesis bifunctional protein ArgJ beta chain</fullName>
        </recommendedName>
    </component>
</protein>
<dbReference type="InterPro" id="IPR016117">
    <property type="entry name" value="ArgJ-like_dom_sf"/>
</dbReference>
<evidence type="ECO:0000313" key="7">
    <source>
        <dbReference type="EMBL" id="MCH7398610.1"/>
    </source>
</evidence>
<comment type="similarity">
    <text evidence="1 6">Belongs to the ArgJ family.</text>
</comment>
<keyword evidence="8" id="KW-1185">Reference proteome</keyword>
<dbReference type="HAMAP" id="MF_01106">
    <property type="entry name" value="ArgJ"/>
    <property type="match status" value="1"/>
</dbReference>
<dbReference type="Gene3D" id="3.10.20.340">
    <property type="entry name" value="ArgJ beta chain, C-terminal domain"/>
    <property type="match status" value="1"/>
</dbReference>
<feature type="site" description="Involved in the stabilization of negative charge on the oxyanion by the formation of the oxyanion hole" evidence="6">
    <location>
        <position position="110"/>
    </location>
</feature>
<dbReference type="PANTHER" id="PTHR23100">
    <property type="entry name" value="ARGININE BIOSYNTHESIS BIFUNCTIONAL PROTEIN ARGJ"/>
    <property type="match status" value="1"/>
</dbReference>
<evidence type="ECO:0000256" key="5">
    <source>
        <dbReference type="ARBA" id="ARBA00023315"/>
    </source>
</evidence>
<dbReference type="NCBIfam" id="TIGR00120">
    <property type="entry name" value="ArgJ"/>
    <property type="match status" value="1"/>
</dbReference>
<feature type="binding site" evidence="6">
    <location>
        <position position="398"/>
    </location>
    <ligand>
        <name>substrate</name>
    </ligand>
</feature>
<dbReference type="NCBIfam" id="NF003802">
    <property type="entry name" value="PRK05388.1"/>
    <property type="match status" value="1"/>
</dbReference>
<evidence type="ECO:0000256" key="3">
    <source>
        <dbReference type="ARBA" id="ARBA00022679"/>
    </source>
</evidence>
<dbReference type="Proteomes" id="UP001165488">
    <property type="component" value="Unassembled WGS sequence"/>
</dbReference>
<feature type="binding site" evidence="6">
    <location>
        <position position="272"/>
    </location>
    <ligand>
        <name>substrate</name>
    </ligand>
</feature>
<keyword evidence="5 6" id="KW-0012">Acyltransferase</keyword>
<keyword evidence="4 6" id="KW-0068">Autocatalytic cleavage</keyword>
<feature type="binding site" evidence="6">
    <location>
        <position position="148"/>
    </location>
    <ligand>
        <name>substrate</name>
    </ligand>
</feature>
<feature type="site" description="Involved in the stabilization of negative charge on the oxyanion by the formation of the oxyanion hole" evidence="6">
    <location>
        <position position="109"/>
    </location>
</feature>
<feature type="binding site" evidence="6">
    <location>
        <position position="403"/>
    </location>
    <ligand>
        <name>substrate</name>
    </ligand>
</feature>
<dbReference type="InterPro" id="IPR002813">
    <property type="entry name" value="Arg_biosynth_ArgJ"/>
</dbReference>
<keyword evidence="3 6" id="KW-0808">Transferase</keyword>
<dbReference type="EMBL" id="JAKZGS010000008">
    <property type="protein sequence ID" value="MCH7398610.1"/>
    <property type="molecule type" value="Genomic_DNA"/>
</dbReference>
<dbReference type="RefSeq" id="WP_241275121.1">
    <property type="nucleotide sequence ID" value="NZ_JAKZGS010000008.1"/>
</dbReference>
<comment type="caution">
    <text evidence="7">The sequence shown here is derived from an EMBL/GenBank/DDBJ whole genome shotgun (WGS) entry which is preliminary data.</text>
</comment>
<accession>A0ABS9UQA5</accession>
<keyword evidence="6" id="KW-0511">Multifunctional enzyme</keyword>
<reference evidence="7" key="1">
    <citation type="submission" date="2022-03" db="EMBL/GenBank/DDBJ databases">
        <title>De novo assembled genomes of Belliella spp. (Cyclobacteriaceae) strains.</title>
        <authorList>
            <person name="Szabo A."/>
            <person name="Korponai K."/>
            <person name="Felfoldi T."/>
        </authorList>
    </citation>
    <scope>NUCLEOTIDE SEQUENCE</scope>
    <source>
        <strain evidence="7">DSM 107340</strain>
    </source>
</reference>
<gene>
    <name evidence="6 7" type="primary">argJ</name>
    <name evidence="7" type="ORF">MM236_11445</name>
</gene>
<evidence type="ECO:0000256" key="6">
    <source>
        <dbReference type="HAMAP-Rule" id="MF_01106"/>
    </source>
</evidence>
<evidence type="ECO:0000313" key="8">
    <source>
        <dbReference type="Proteomes" id="UP001165488"/>
    </source>
</evidence>
<comment type="function">
    <text evidence="6">Catalyzes two activities which are involved in the cyclic version of arginine biosynthesis: the synthesis of N-acetylglutamate from glutamate and acetyl-CoA as the acetyl donor, and of ornithine by transacetylation between N(2)-acetylornithine and glutamate.</text>
</comment>
<feature type="binding site" evidence="6">
    <location>
        <position position="174"/>
    </location>
    <ligand>
        <name>substrate</name>
    </ligand>
</feature>